<dbReference type="CDD" id="cd02440">
    <property type="entry name" value="AdoMet_MTases"/>
    <property type="match status" value="1"/>
</dbReference>
<dbReference type="PANTHER" id="PTHR44942:SF4">
    <property type="entry name" value="METHYLTRANSFERASE TYPE 11 DOMAIN-CONTAINING PROTEIN"/>
    <property type="match status" value="1"/>
</dbReference>
<keyword evidence="6" id="KW-1185">Reference proteome</keyword>
<name>A0ABZ0WBH1_9BACT</name>
<evidence type="ECO:0000256" key="1">
    <source>
        <dbReference type="ARBA" id="ARBA00008361"/>
    </source>
</evidence>
<dbReference type="PANTHER" id="PTHR44942">
    <property type="entry name" value="METHYLTRANSF_11 DOMAIN-CONTAINING PROTEIN"/>
    <property type="match status" value="1"/>
</dbReference>
<dbReference type="InterPro" id="IPR029063">
    <property type="entry name" value="SAM-dependent_MTases_sf"/>
</dbReference>
<organism evidence="5 6">
    <name type="scientific">Niabella yanshanensis</name>
    <dbReference type="NCBI Taxonomy" id="577386"/>
    <lineage>
        <taxon>Bacteria</taxon>
        <taxon>Pseudomonadati</taxon>
        <taxon>Bacteroidota</taxon>
        <taxon>Chitinophagia</taxon>
        <taxon>Chitinophagales</taxon>
        <taxon>Chitinophagaceae</taxon>
        <taxon>Niabella</taxon>
    </lineage>
</organism>
<accession>A0ABZ0WBH1</accession>
<dbReference type="GO" id="GO:0032259">
    <property type="term" value="P:methylation"/>
    <property type="evidence" value="ECO:0007669"/>
    <property type="project" value="UniProtKB-KW"/>
</dbReference>
<protein>
    <submittedName>
        <fullName evidence="5">Class I SAM-dependent methyltransferase</fullName>
        <ecNumber evidence="5">2.1.1.-</ecNumber>
    </submittedName>
</protein>
<evidence type="ECO:0000313" key="5">
    <source>
        <dbReference type="EMBL" id="WQD39431.1"/>
    </source>
</evidence>
<dbReference type="InterPro" id="IPR051052">
    <property type="entry name" value="Diverse_substrate_MTase"/>
</dbReference>
<dbReference type="SUPFAM" id="SSF53335">
    <property type="entry name" value="S-adenosyl-L-methionine-dependent methyltransferases"/>
    <property type="match status" value="1"/>
</dbReference>
<dbReference type="Proteomes" id="UP001325680">
    <property type="component" value="Chromosome"/>
</dbReference>
<dbReference type="Pfam" id="PF08241">
    <property type="entry name" value="Methyltransf_11"/>
    <property type="match status" value="1"/>
</dbReference>
<comment type="similarity">
    <text evidence="1">Belongs to the methyltransferase superfamily.</text>
</comment>
<keyword evidence="3 5" id="KW-0808">Transferase</keyword>
<dbReference type="GO" id="GO:0008168">
    <property type="term" value="F:methyltransferase activity"/>
    <property type="evidence" value="ECO:0007669"/>
    <property type="project" value="UniProtKB-KW"/>
</dbReference>
<evidence type="ECO:0000313" key="6">
    <source>
        <dbReference type="Proteomes" id="UP001325680"/>
    </source>
</evidence>
<keyword evidence="2 5" id="KW-0489">Methyltransferase</keyword>
<reference evidence="5 6" key="1">
    <citation type="submission" date="2023-12" db="EMBL/GenBank/DDBJ databases">
        <title>Genome sequencing and assembly of bacterial species from a model synthetic community.</title>
        <authorList>
            <person name="Hogle S.L."/>
        </authorList>
    </citation>
    <scope>NUCLEOTIDE SEQUENCE [LARGE SCALE GENOMIC DNA]</scope>
    <source>
        <strain evidence="5 6">HAMBI_3031</strain>
    </source>
</reference>
<evidence type="ECO:0000259" key="4">
    <source>
        <dbReference type="Pfam" id="PF08241"/>
    </source>
</evidence>
<dbReference type="EMBL" id="CP139960">
    <property type="protein sequence ID" value="WQD39431.1"/>
    <property type="molecule type" value="Genomic_DNA"/>
</dbReference>
<dbReference type="EC" id="2.1.1.-" evidence="5"/>
<proteinExistence type="inferred from homology"/>
<dbReference type="InterPro" id="IPR013216">
    <property type="entry name" value="Methyltransf_11"/>
</dbReference>
<dbReference type="Gene3D" id="3.40.50.150">
    <property type="entry name" value="Vaccinia Virus protein VP39"/>
    <property type="match status" value="1"/>
</dbReference>
<evidence type="ECO:0000256" key="3">
    <source>
        <dbReference type="ARBA" id="ARBA00022679"/>
    </source>
</evidence>
<feature type="domain" description="Methyltransferase type 11" evidence="4">
    <location>
        <begin position="44"/>
        <end position="135"/>
    </location>
</feature>
<gene>
    <name evidence="5" type="ORF">U0035_04635</name>
</gene>
<dbReference type="RefSeq" id="WP_114788878.1">
    <property type="nucleotide sequence ID" value="NZ_CP139960.1"/>
</dbReference>
<evidence type="ECO:0000256" key="2">
    <source>
        <dbReference type="ARBA" id="ARBA00022603"/>
    </source>
</evidence>
<sequence>MSDPKQRFSNRVADYIKYRPKYPKEVIDILKQDINLRPGDMVADIGAGTGFLTELFLDNGNLTYAVEPNEAMRNACTDIYGTDARLKIVDGSAEMTQLGDRTIDLIVAGTAFHWFDAVKTKQEFTRILKPGGHILLIWNVRKDDSPFTAGYEAIFHRRIPGYEASQHRKFDMDLIRNFLHPHQMKKQVLANSQSFDWEGFKGRALSSSFMPQQSLLHDEVLSELYDLFLRFEENGKVLFQYDTVMYYTV</sequence>